<keyword evidence="3" id="KW-1133">Transmembrane helix</keyword>
<proteinExistence type="predicted"/>
<dbReference type="InterPro" id="IPR023365">
    <property type="entry name" value="Sortase_dom-sf"/>
</dbReference>
<feature type="transmembrane region" description="Helical" evidence="3">
    <location>
        <begin position="59"/>
        <end position="77"/>
    </location>
</feature>
<evidence type="ECO:0000313" key="5">
    <source>
        <dbReference type="Proteomes" id="UP000520767"/>
    </source>
</evidence>
<keyword evidence="3" id="KW-0472">Membrane</keyword>
<reference evidence="4 5" key="1">
    <citation type="submission" date="2020-08" db="EMBL/GenBank/DDBJ databases">
        <title>Genomic Encyclopedia of Type Strains, Phase III (KMG-III): the genomes of soil and plant-associated and newly described type strains.</title>
        <authorList>
            <person name="Whitman W."/>
        </authorList>
    </citation>
    <scope>NUCLEOTIDE SEQUENCE [LARGE SCALE GENOMIC DNA]</scope>
    <source>
        <strain evidence="4 5">CECT 8960</strain>
    </source>
</reference>
<keyword evidence="5" id="KW-1185">Reference proteome</keyword>
<evidence type="ECO:0000256" key="3">
    <source>
        <dbReference type="SAM" id="Phobius"/>
    </source>
</evidence>
<dbReference type="InterPro" id="IPR042001">
    <property type="entry name" value="Sortase_F"/>
</dbReference>
<dbReference type="Gene3D" id="2.40.260.10">
    <property type="entry name" value="Sortase"/>
    <property type="match status" value="1"/>
</dbReference>
<gene>
    <name evidence="4" type="ORF">FHR82_001448</name>
</gene>
<keyword evidence="3" id="KW-0812">Transmembrane</keyword>
<dbReference type="SUPFAM" id="SSF63817">
    <property type="entry name" value="Sortase"/>
    <property type="match status" value="1"/>
</dbReference>
<dbReference type="Proteomes" id="UP000520767">
    <property type="component" value="Unassembled WGS sequence"/>
</dbReference>
<dbReference type="GO" id="GO:0016787">
    <property type="term" value="F:hydrolase activity"/>
    <property type="evidence" value="ECO:0007669"/>
    <property type="project" value="UniProtKB-KW"/>
</dbReference>
<evidence type="ECO:0000256" key="1">
    <source>
        <dbReference type="ARBA" id="ARBA00022801"/>
    </source>
</evidence>
<organism evidence="4 5">
    <name type="scientific">Actinophytocola algeriensis</name>
    <dbReference type="NCBI Taxonomy" id="1768010"/>
    <lineage>
        <taxon>Bacteria</taxon>
        <taxon>Bacillati</taxon>
        <taxon>Actinomycetota</taxon>
        <taxon>Actinomycetes</taxon>
        <taxon>Pseudonocardiales</taxon>
        <taxon>Pseudonocardiaceae</taxon>
    </lineage>
</organism>
<evidence type="ECO:0000256" key="2">
    <source>
        <dbReference type="SAM" id="MobiDB-lite"/>
    </source>
</evidence>
<evidence type="ECO:0000313" key="4">
    <source>
        <dbReference type="EMBL" id="MBB4905231.1"/>
    </source>
</evidence>
<keyword evidence="1" id="KW-0378">Hydrolase</keyword>
<sequence>MAGHRGDHPPDPASLDAASRAVLRADHLWQGTPPETKPAWADEGAAAWDHWTREKARPVAIPVAVVAVVVAAVAAALTTAPGPVTGTPVAVAAERPVRKVFVPAAPPAAMPAEPSAKAPPPPPAPEPPPPPQAQAPGTVRLARGGTATLVRKEVVGGVLPVPDGVREATWWGAPFDGAQGATVLAGHVNWKGATGPFSELWEARLGDQVTVVGADGATFRYRVRQLVTVHKDELPGRAQELFGQDGAHRLVLVTCGGRWVGGHDGYEENRVVVAEPF</sequence>
<feature type="region of interest" description="Disordered" evidence="2">
    <location>
        <begin position="108"/>
        <end position="138"/>
    </location>
</feature>
<accession>A0A7W7Q1R0</accession>
<name>A0A7W7Q1R0_9PSEU</name>
<dbReference type="InterPro" id="IPR005754">
    <property type="entry name" value="Sortase"/>
</dbReference>
<dbReference type="CDD" id="cd05829">
    <property type="entry name" value="Sortase_F"/>
    <property type="match status" value="1"/>
</dbReference>
<dbReference type="AlphaFoldDB" id="A0A7W7Q1R0"/>
<protein>
    <submittedName>
        <fullName evidence="4">LPXTG-site transpeptidase (Sortase) family protein</fullName>
    </submittedName>
</protein>
<dbReference type="EMBL" id="JACHJQ010000002">
    <property type="protein sequence ID" value="MBB4905231.1"/>
    <property type="molecule type" value="Genomic_DNA"/>
</dbReference>
<feature type="compositionally biased region" description="Pro residues" evidence="2">
    <location>
        <begin position="117"/>
        <end position="133"/>
    </location>
</feature>
<comment type="caution">
    <text evidence="4">The sequence shown here is derived from an EMBL/GenBank/DDBJ whole genome shotgun (WGS) entry which is preliminary data.</text>
</comment>
<dbReference type="Pfam" id="PF04203">
    <property type="entry name" value="Sortase"/>
    <property type="match status" value="1"/>
</dbReference>